<dbReference type="EMBL" id="JAJAPX010000001">
    <property type="protein sequence ID" value="MCB4807308.1"/>
    <property type="molecule type" value="Genomic_DNA"/>
</dbReference>
<feature type="transmembrane region" description="Helical" evidence="5">
    <location>
        <begin position="23"/>
        <end position="41"/>
    </location>
</feature>
<evidence type="ECO:0000256" key="3">
    <source>
        <dbReference type="ARBA" id="ARBA00022989"/>
    </source>
</evidence>
<evidence type="ECO:0000259" key="6">
    <source>
        <dbReference type="Pfam" id="PF04932"/>
    </source>
</evidence>
<comment type="caution">
    <text evidence="7">The sequence shown here is derived from an EMBL/GenBank/DDBJ whole genome shotgun (WGS) entry which is preliminary data.</text>
</comment>
<evidence type="ECO:0000313" key="7">
    <source>
        <dbReference type="EMBL" id="MCB4807308.1"/>
    </source>
</evidence>
<feature type="transmembrane region" description="Helical" evidence="5">
    <location>
        <begin position="48"/>
        <end position="69"/>
    </location>
</feature>
<keyword evidence="4 5" id="KW-0472">Membrane</keyword>
<comment type="subcellular location">
    <subcellularLocation>
        <location evidence="1">Membrane</location>
        <topology evidence="1">Multi-pass membrane protein</topology>
    </subcellularLocation>
</comment>
<dbReference type="InterPro" id="IPR007016">
    <property type="entry name" value="O-antigen_ligase-rel_domated"/>
</dbReference>
<evidence type="ECO:0000256" key="2">
    <source>
        <dbReference type="ARBA" id="ARBA00022692"/>
    </source>
</evidence>
<keyword evidence="3 5" id="KW-1133">Transmembrane helix</keyword>
<feature type="transmembrane region" description="Helical" evidence="5">
    <location>
        <begin position="113"/>
        <end position="133"/>
    </location>
</feature>
<protein>
    <submittedName>
        <fullName evidence="7">O-antigen ligase family protein</fullName>
    </submittedName>
</protein>
<accession>A0A9X1I4F5</accession>
<evidence type="ECO:0000256" key="1">
    <source>
        <dbReference type="ARBA" id="ARBA00004141"/>
    </source>
</evidence>
<dbReference type="AlphaFoldDB" id="A0A9X1I4F5"/>
<dbReference type="GO" id="GO:0016874">
    <property type="term" value="F:ligase activity"/>
    <property type="evidence" value="ECO:0007669"/>
    <property type="project" value="UniProtKB-KW"/>
</dbReference>
<feature type="transmembrane region" description="Helical" evidence="5">
    <location>
        <begin position="81"/>
        <end position="101"/>
    </location>
</feature>
<feature type="domain" description="O-antigen ligase-related" evidence="6">
    <location>
        <begin position="198"/>
        <end position="325"/>
    </location>
</feature>
<keyword evidence="7" id="KW-0436">Ligase</keyword>
<organism evidence="7 8">
    <name type="scientific">Neotamlana sargassicola</name>
    <dbReference type="NCBI Taxonomy" id="2883125"/>
    <lineage>
        <taxon>Bacteria</taxon>
        <taxon>Pseudomonadati</taxon>
        <taxon>Bacteroidota</taxon>
        <taxon>Flavobacteriia</taxon>
        <taxon>Flavobacteriales</taxon>
        <taxon>Flavobacteriaceae</taxon>
        <taxon>Neotamlana</taxon>
    </lineage>
</organism>
<feature type="transmembrane region" description="Helical" evidence="5">
    <location>
        <begin position="314"/>
        <end position="337"/>
    </location>
</feature>
<dbReference type="PANTHER" id="PTHR37422">
    <property type="entry name" value="TEICHURONIC ACID BIOSYNTHESIS PROTEIN TUAE"/>
    <property type="match status" value="1"/>
</dbReference>
<evidence type="ECO:0000313" key="8">
    <source>
        <dbReference type="Proteomes" id="UP001139286"/>
    </source>
</evidence>
<reference evidence="7" key="1">
    <citation type="submission" date="2021-10" db="EMBL/GenBank/DDBJ databases">
        <title>Tamlana sargassums sp. nov., and Tamlana laminarinivorans sp. nov., two new bacteria isolated from the brown alga.</title>
        <authorList>
            <person name="Li J."/>
        </authorList>
    </citation>
    <scope>NUCLEOTIDE SEQUENCE</scope>
    <source>
        <strain evidence="7">62-3</strain>
    </source>
</reference>
<dbReference type="GO" id="GO:0016020">
    <property type="term" value="C:membrane"/>
    <property type="evidence" value="ECO:0007669"/>
    <property type="project" value="UniProtKB-SubCell"/>
</dbReference>
<feature type="transmembrane region" description="Helical" evidence="5">
    <location>
        <begin position="241"/>
        <end position="257"/>
    </location>
</feature>
<gene>
    <name evidence="7" type="ORF">LG651_03525</name>
</gene>
<feature type="transmembrane region" description="Helical" evidence="5">
    <location>
        <begin position="191"/>
        <end position="208"/>
    </location>
</feature>
<feature type="transmembrane region" description="Helical" evidence="5">
    <location>
        <begin position="374"/>
        <end position="390"/>
    </location>
</feature>
<feature type="transmembrane region" description="Helical" evidence="5">
    <location>
        <begin position="161"/>
        <end position="179"/>
    </location>
</feature>
<dbReference type="Proteomes" id="UP001139286">
    <property type="component" value="Unassembled WGS sequence"/>
</dbReference>
<feature type="transmembrane region" description="Helical" evidence="5">
    <location>
        <begin position="349"/>
        <end position="368"/>
    </location>
</feature>
<sequence length="405" mass="46841">MNSIRTLVEMDYNNFSFRVLLESNLYLSVILPLTSFLIIVLKRTKPKYVFDYTDFFFILSAIVIFLYTLVSPNIVNGLSYAFKYICIGAPFYFISKFIIINYQIDFNELYLKYFKLCVLASLLTAIVGLLFAYSVDFFEPSLGNGKEYRIERISIPGVHPIPYAQVIGLGVLILISSLFSKGEILRTNSKYNILIIIAALFLMFSVLLSNTRGIILSIGLSSFLFIYLFPRRVISVKNLKILLVIFVIVIITSVYFVDYDIYLERIFNTFNNDASISSRTEILLEAFKISFTKLLGVGTSGFIFTYPHNFFLDYTVFFGAVGWFLSAYFVLLLWVFFKETFKRKNNNSTLILLFCMIIYFFSEALISFTLWMHKGLYASIGLFVAYLYLCKKREKEISTKQDNID</sequence>
<dbReference type="Pfam" id="PF04932">
    <property type="entry name" value="Wzy_C"/>
    <property type="match status" value="1"/>
</dbReference>
<dbReference type="InterPro" id="IPR051533">
    <property type="entry name" value="WaaL-like"/>
</dbReference>
<dbReference type="RefSeq" id="WP_226694766.1">
    <property type="nucleotide sequence ID" value="NZ_JAJAPX010000001.1"/>
</dbReference>
<evidence type="ECO:0000256" key="5">
    <source>
        <dbReference type="SAM" id="Phobius"/>
    </source>
</evidence>
<dbReference type="PANTHER" id="PTHR37422:SF17">
    <property type="entry name" value="O-ANTIGEN LIGASE"/>
    <property type="match status" value="1"/>
</dbReference>
<keyword evidence="8" id="KW-1185">Reference proteome</keyword>
<evidence type="ECO:0000256" key="4">
    <source>
        <dbReference type="ARBA" id="ARBA00023136"/>
    </source>
</evidence>
<name>A0A9X1I4F5_9FLAO</name>
<feature type="transmembrane region" description="Helical" evidence="5">
    <location>
        <begin position="214"/>
        <end position="229"/>
    </location>
</feature>
<proteinExistence type="predicted"/>
<keyword evidence="2 5" id="KW-0812">Transmembrane</keyword>